<protein>
    <recommendedName>
        <fullName evidence="2">Fibrous sheath-interacting protein 1</fullName>
    </recommendedName>
</protein>
<evidence type="ECO:0000256" key="1">
    <source>
        <dbReference type="ARBA" id="ARBA00010495"/>
    </source>
</evidence>
<gene>
    <name evidence="5" type="ORF">AGOR_G00106600</name>
</gene>
<accession>A0A8T3DHI1</accession>
<comment type="similarity">
    <text evidence="1">Belongs to the FSIP1 family.</text>
</comment>
<comment type="caution">
    <text evidence="5">The sequence shown here is derived from an EMBL/GenBank/DDBJ whole genome shotgun (WGS) entry which is preliminary data.</text>
</comment>
<keyword evidence="3" id="KW-0175">Coiled coil</keyword>
<dbReference type="Pfam" id="PF15554">
    <property type="entry name" value="FSIP1"/>
    <property type="match status" value="1"/>
</dbReference>
<dbReference type="InterPro" id="IPR026246">
    <property type="entry name" value="Fsip1"/>
</dbReference>
<dbReference type="Proteomes" id="UP000829720">
    <property type="component" value="Unassembled WGS sequence"/>
</dbReference>
<keyword evidence="6" id="KW-1185">Reference proteome</keyword>
<evidence type="ECO:0000313" key="5">
    <source>
        <dbReference type="EMBL" id="KAI1895470.1"/>
    </source>
</evidence>
<feature type="region of interest" description="Disordered" evidence="4">
    <location>
        <begin position="122"/>
        <end position="153"/>
    </location>
</feature>
<dbReference type="EMBL" id="JAERUA010000009">
    <property type="protein sequence ID" value="KAI1895470.1"/>
    <property type="molecule type" value="Genomic_DNA"/>
</dbReference>
<dbReference type="PANTHER" id="PTHR22012">
    <property type="entry name" value="FIBROUS SHEATH INTERACTING PROTEIN 1"/>
    <property type="match status" value="1"/>
</dbReference>
<sequence>MFLDTNAGENAWDDQRKQNKQRRCRKVLSFNVKMDITKGSLDSISRPASCERSRVGSRISYVPPQERGRIIHPNTGSLVVLSPDVPEVQDWIPENDGSPACSEDIPQSLLDFAPVHPITTQAEDSEDSFPPVSHFSETEPCANGYNEESEDPEIQKGMIKMNKLDKILLQRISKEKEVKKQGKELHWKLWEEIQELKSEETPEHEEEAENTRLFLALTPSILCSGEEVDCDPVFETQIPHDQCNTDVSYWKESKSGHSKTADSSKLGYEDMMADQSESRQCGVSRGKKKQDFVKKNIELAKDAGSQVLMTDAEKARLAEILQDMDDGDEKDQWDSSLSALPVPAGQGYTPEPAELDQLQHIDSRLQLLLPVEDFLSLRSNYPDHSLLESSRAGWDIEGDGLPGEKVLLDMKATREQEMRLREIEQQLEQIQSSTCETPILLEGQLSSLLEECVVALSRMPSVLTGSGHMSPRASLDCPSSPCSLLESTPRLSDSALSELLKSATVHRGHR</sequence>
<organism evidence="5 6">
    <name type="scientific">Albula goreensis</name>
    <dbReference type="NCBI Taxonomy" id="1534307"/>
    <lineage>
        <taxon>Eukaryota</taxon>
        <taxon>Metazoa</taxon>
        <taxon>Chordata</taxon>
        <taxon>Craniata</taxon>
        <taxon>Vertebrata</taxon>
        <taxon>Euteleostomi</taxon>
        <taxon>Actinopterygii</taxon>
        <taxon>Neopterygii</taxon>
        <taxon>Teleostei</taxon>
        <taxon>Albuliformes</taxon>
        <taxon>Albulidae</taxon>
        <taxon>Albula</taxon>
    </lineage>
</organism>
<reference evidence="5" key="1">
    <citation type="submission" date="2021-01" db="EMBL/GenBank/DDBJ databases">
        <authorList>
            <person name="Zahm M."/>
            <person name="Roques C."/>
            <person name="Cabau C."/>
            <person name="Klopp C."/>
            <person name="Donnadieu C."/>
            <person name="Jouanno E."/>
            <person name="Lampietro C."/>
            <person name="Louis A."/>
            <person name="Herpin A."/>
            <person name="Echchiki A."/>
            <person name="Berthelot C."/>
            <person name="Parey E."/>
            <person name="Roest-Crollius H."/>
            <person name="Braasch I."/>
            <person name="Postlethwait J."/>
            <person name="Bobe J."/>
            <person name="Montfort J."/>
            <person name="Bouchez O."/>
            <person name="Begum T."/>
            <person name="Mejri S."/>
            <person name="Adams A."/>
            <person name="Chen W.-J."/>
            <person name="Guiguen Y."/>
        </authorList>
    </citation>
    <scope>NUCLEOTIDE SEQUENCE</scope>
    <source>
        <tissue evidence="5">Blood</tissue>
    </source>
</reference>
<dbReference type="PRINTS" id="PR02075">
    <property type="entry name" value="FIBSHEATHIP1"/>
</dbReference>
<evidence type="ECO:0000256" key="2">
    <source>
        <dbReference type="ARBA" id="ARBA00019480"/>
    </source>
</evidence>
<dbReference type="PANTHER" id="PTHR22012:SF2">
    <property type="entry name" value="FIBROUS SHEATH-INTERACTING PROTEIN 1"/>
    <property type="match status" value="1"/>
</dbReference>
<evidence type="ECO:0000256" key="3">
    <source>
        <dbReference type="ARBA" id="ARBA00023054"/>
    </source>
</evidence>
<evidence type="ECO:0000256" key="4">
    <source>
        <dbReference type="SAM" id="MobiDB-lite"/>
    </source>
</evidence>
<evidence type="ECO:0000313" key="6">
    <source>
        <dbReference type="Proteomes" id="UP000829720"/>
    </source>
</evidence>
<dbReference type="OrthoDB" id="9946895at2759"/>
<dbReference type="AlphaFoldDB" id="A0A8T3DHI1"/>
<name>A0A8T3DHI1_9TELE</name>
<proteinExistence type="inferred from homology"/>